<dbReference type="PANTHER" id="PTHR34071">
    <property type="entry name" value="5-NITROIMIDAZOLE ANTIBIOTICS RESISTANCE PROTEIN, NIMA-FAMILY-RELATED PROTEIN-RELATED"/>
    <property type="match status" value="1"/>
</dbReference>
<evidence type="ECO:0000313" key="2">
    <source>
        <dbReference type="Proteomes" id="UP000799324"/>
    </source>
</evidence>
<dbReference type="SUPFAM" id="SSF50475">
    <property type="entry name" value="FMN-binding split barrel"/>
    <property type="match status" value="1"/>
</dbReference>
<protein>
    <submittedName>
        <fullName evidence="1">5-nitroimidazole antibiotic resistance protein</fullName>
    </submittedName>
</protein>
<name>A0A6A6TBD4_9PLEO</name>
<gene>
    <name evidence="1" type="ORF">K491DRAFT_692209</name>
</gene>
<sequence>MASNNYPKTAVNSLKRLPNRGAYDYATVHSIVNTCPVLHVSFNDPQHPFPVVLPMLGCTADFENQDADPDSSAQDIYIHGYVSGRIFKSGKEGGESGEGLPITVAASHMDGLVLSLTPFHNSCNYRSAVAYGYATLVTSESERMYAMTKITDNMLPQRWDKSRVPPTKAELQSTSILKVRVASASAKVRVGGPSEDRADLKDKDLVQNVWTGVVPCWLQYGEPIPGKENGREDVEEYIEKWRLSENSKGKMGAYEAIEKGK</sequence>
<keyword evidence="2" id="KW-1185">Reference proteome</keyword>
<proteinExistence type="predicted"/>
<evidence type="ECO:0000313" key="1">
    <source>
        <dbReference type="EMBL" id="KAF2656188.1"/>
    </source>
</evidence>
<organism evidence="1 2">
    <name type="scientific">Lophiostoma macrostomum CBS 122681</name>
    <dbReference type="NCBI Taxonomy" id="1314788"/>
    <lineage>
        <taxon>Eukaryota</taxon>
        <taxon>Fungi</taxon>
        <taxon>Dikarya</taxon>
        <taxon>Ascomycota</taxon>
        <taxon>Pezizomycotina</taxon>
        <taxon>Dothideomycetes</taxon>
        <taxon>Pleosporomycetidae</taxon>
        <taxon>Pleosporales</taxon>
        <taxon>Lophiostomataceae</taxon>
        <taxon>Lophiostoma</taxon>
    </lineage>
</organism>
<dbReference type="OrthoDB" id="444432at2759"/>
<dbReference type="Gene3D" id="2.30.110.10">
    <property type="entry name" value="Electron Transport, Fmn-binding Protein, Chain A"/>
    <property type="match status" value="1"/>
</dbReference>
<dbReference type="InterPro" id="IPR012349">
    <property type="entry name" value="Split_barrel_FMN-bd"/>
</dbReference>
<accession>A0A6A6TBD4</accession>
<dbReference type="Proteomes" id="UP000799324">
    <property type="component" value="Unassembled WGS sequence"/>
</dbReference>
<dbReference type="Pfam" id="PF12900">
    <property type="entry name" value="Pyridox_ox_2"/>
    <property type="match status" value="1"/>
</dbReference>
<dbReference type="InterPro" id="IPR024747">
    <property type="entry name" value="Pyridox_Oxase-rel"/>
</dbReference>
<reference evidence="1" key="1">
    <citation type="journal article" date="2020" name="Stud. Mycol.">
        <title>101 Dothideomycetes genomes: a test case for predicting lifestyles and emergence of pathogens.</title>
        <authorList>
            <person name="Haridas S."/>
            <person name="Albert R."/>
            <person name="Binder M."/>
            <person name="Bloem J."/>
            <person name="Labutti K."/>
            <person name="Salamov A."/>
            <person name="Andreopoulos B."/>
            <person name="Baker S."/>
            <person name="Barry K."/>
            <person name="Bills G."/>
            <person name="Bluhm B."/>
            <person name="Cannon C."/>
            <person name="Castanera R."/>
            <person name="Culley D."/>
            <person name="Daum C."/>
            <person name="Ezra D."/>
            <person name="Gonzalez J."/>
            <person name="Henrissat B."/>
            <person name="Kuo A."/>
            <person name="Liang C."/>
            <person name="Lipzen A."/>
            <person name="Lutzoni F."/>
            <person name="Magnuson J."/>
            <person name="Mondo S."/>
            <person name="Nolan M."/>
            <person name="Ohm R."/>
            <person name="Pangilinan J."/>
            <person name="Park H.-J."/>
            <person name="Ramirez L."/>
            <person name="Alfaro M."/>
            <person name="Sun H."/>
            <person name="Tritt A."/>
            <person name="Yoshinaga Y."/>
            <person name="Zwiers L.-H."/>
            <person name="Turgeon B."/>
            <person name="Goodwin S."/>
            <person name="Spatafora J."/>
            <person name="Crous P."/>
            <person name="Grigoriev I."/>
        </authorList>
    </citation>
    <scope>NUCLEOTIDE SEQUENCE</scope>
    <source>
        <strain evidence="1">CBS 122681</strain>
    </source>
</reference>
<dbReference type="PANTHER" id="PTHR34071:SF2">
    <property type="entry name" value="FLAVIN-NUCLEOTIDE-BINDING PROTEIN"/>
    <property type="match status" value="1"/>
</dbReference>
<dbReference type="EMBL" id="MU004339">
    <property type="protein sequence ID" value="KAF2656188.1"/>
    <property type="molecule type" value="Genomic_DNA"/>
</dbReference>
<dbReference type="AlphaFoldDB" id="A0A6A6TBD4"/>